<dbReference type="Proteomes" id="UP000283872">
    <property type="component" value="Unassembled WGS sequence"/>
</dbReference>
<protein>
    <submittedName>
        <fullName evidence="1">Uncharacterized protein</fullName>
    </submittedName>
</protein>
<gene>
    <name evidence="1" type="ORF">DWY11_04265</name>
</gene>
<reference evidence="1 2" key="1">
    <citation type="submission" date="2018-08" db="EMBL/GenBank/DDBJ databases">
        <title>A genome reference for cultivated species of the human gut microbiota.</title>
        <authorList>
            <person name="Zou Y."/>
            <person name="Xue W."/>
            <person name="Luo G."/>
        </authorList>
    </citation>
    <scope>NUCLEOTIDE SEQUENCE [LARGE SCALE GENOMIC DNA]</scope>
    <source>
        <strain evidence="1 2">AF24-12</strain>
    </source>
</reference>
<dbReference type="AlphaFoldDB" id="A0A3E5E250"/>
<accession>A0A3E5E250</accession>
<comment type="caution">
    <text evidence="1">The sequence shown here is derived from an EMBL/GenBank/DDBJ whole genome shotgun (WGS) entry which is preliminary data.</text>
</comment>
<dbReference type="EMBL" id="QRVA01000006">
    <property type="protein sequence ID" value="RGS18003.1"/>
    <property type="molecule type" value="Genomic_DNA"/>
</dbReference>
<sequence length="71" mass="8180">MSKYKLNIYQIQEKETLDVNLISLKDKIEAIMKIDETVSNAPAACFKENEETPFAIAYKKANGEVVFYYPE</sequence>
<name>A0A3E5E250_9BACT</name>
<dbReference type="RefSeq" id="WP_117587023.1">
    <property type="nucleotide sequence ID" value="NZ_QRVA01000006.1"/>
</dbReference>
<evidence type="ECO:0000313" key="2">
    <source>
        <dbReference type="Proteomes" id="UP000283872"/>
    </source>
</evidence>
<proteinExistence type="predicted"/>
<organism evidence="1 2">
    <name type="scientific">Segatella copri</name>
    <dbReference type="NCBI Taxonomy" id="165179"/>
    <lineage>
        <taxon>Bacteria</taxon>
        <taxon>Pseudomonadati</taxon>
        <taxon>Bacteroidota</taxon>
        <taxon>Bacteroidia</taxon>
        <taxon>Bacteroidales</taxon>
        <taxon>Prevotellaceae</taxon>
        <taxon>Segatella</taxon>
    </lineage>
</organism>
<evidence type="ECO:0000313" key="1">
    <source>
        <dbReference type="EMBL" id="RGS18003.1"/>
    </source>
</evidence>